<protein>
    <submittedName>
        <fullName evidence="3">Uncharacterized protein</fullName>
    </submittedName>
</protein>
<gene>
    <name evidence="3" type="ORF">SAMN05421833_1586</name>
</gene>
<dbReference type="Proteomes" id="UP000186096">
    <property type="component" value="Unassembled WGS sequence"/>
</dbReference>
<proteinExistence type="predicted"/>
<dbReference type="GO" id="GO:0003677">
    <property type="term" value="F:DNA binding"/>
    <property type="evidence" value="ECO:0007669"/>
    <property type="project" value="InterPro"/>
</dbReference>
<evidence type="ECO:0000313" key="3">
    <source>
        <dbReference type="EMBL" id="SIS25056.1"/>
    </source>
</evidence>
<dbReference type="STRING" id="58117.SAMN05421833_1586"/>
<dbReference type="GO" id="GO:0015074">
    <property type="term" value="P:DNA integration"/>
    <property type="evidence" value="ECO:0007669"/>
    <property type="project" value="InterPro"/>
</dbReference>
<dbReference type="OrthoDB" id="9815875at2"/>
<accession>A0A1N7HJK7</accession>
<name>A0A1N7HJK7_9ACTN</name>
<dbReference type="Gene3D" id="1.10.443.10">
    <property type="entry name" value="Intergrase catalytic core"/>
    <property type="match status" value="1"/>
</dbReference>
<dbReference type="GO" id="GO:0006310">
    <property type="term" value="P:DNA recombination"/>
    <property type="evidence" value="ECO:0007669"/>
    <property type="project" value="UniProtKB-KW"/>
</dbReference>
<dbReference type="AlphaFoldDB" id="A0A1N7HJK7"/>
<organism evidence="3 4">
    <name type="scientific">Microbispora rosea</name>
    <dbReference type="NCBI Taxonomy" id="58117"/>
    <lineage>
        <taxon>Bacteria</taxon>
        <taxon>Bacillati</taxon>
        <taxon>Actinomycetota</taxon>
        <taxon>Actinomycetes</taxon>
        <taxon>Streptosporangiales</taxon>
        <taxon>Streptosporangiaceae</taxon>
        <taxon>Microbispora</taxon>
    </lineage>
</organism>
<sequence length="159" mass="17146">MTRRIELHNLNIEDLTFLREGLEVFIAMSKTDRDARGVSVPLPYCSHPGTCPVRVESAWLEILAEHGITSGPVFRAIDKNGRIAGAIGDNGAPVRRAGRGDGIRMTSETINLVVKEAARAAELRTEHGCALAGPRTPPTPARPCPESASTAAGRRSPRW</sequence>
<dbReference type="EMBL" id="FTNI01000058">
    <property type="protein sequence ID" value="SIS25056.1"/>
    <property type="molecule type" value="Genomic_DNA"/>
</dbReference>
<dbReference type="RefSeq" id="WP_076443259.1">
    <property type="nucleotide sequence ID" value="NZ_FTNI01000058.1"/>
</dbReference>
<keyword evidence="1" id="KW-0233">DNA recombination</keyword>
<dbReference type="SUPFAM" id="SSF56349">
    <property type="entry name" value="DNA breaking-rejoining enzymes"/>
    <property type="match status" value="1"/>
</dbReference>
<dbReference type="InterPro" id="IPR013762">
    <property type="entry name" value="Integrase-like_cat_sf"/>
</dbReference>
<keyword evidence="4" id="KW-1185">Reference proteome</keyword>
<evidence type="ECO:0000313" key="4">
    <source>
        <dbReference type="Proteomes" id="UP000186096"/>
    </source>
</evidence>
<reference evidence="4" key="1">
    <citation type="submission" date="2017-01" db="EMBL/GenBank/DDBJ databases">
        <authorList>
            <person name="Varghese N."/>
            <person name="Submissions S."/>
        </authorList>
    </citation>
    <scope>NUCLEOTIDE SEQUENCE [LARGE SCALE GENOMIC DNA]</scope>
    <source>
        <strain evidence="4">ATCC 12950</strain>
    </source>
</reference>
<evidence type="ECO:0000256" key="1">
    <source>
        <dbReference type="ARBA" id="ARBA00023172"/>
    </source>
</evidence>
<dbReference type="InterPro" id="IPR011010">
    <property type="entry name" value="DNA_brk_join_enz"/>
</dbReference>
<evidence type="ECO:0000256" key="2">
    <source>
        <dbReference type="SAM" id="MobiDB-lite"/>
    </source>
</evidence>
<feature type="region of interest" description="Disordered" evidence="2">
    <location>
        <begin position="128"/>
        <end position="159"/>
    </location>
</feature>